<evidence type="ECO:0000313" key="11">
    <source>
        <dbReference type="EMBL" id="VEB40515.1"/>
    </source>
</evidence>
<evidence type="ECO:0000256" key="8">
    <source>
        <dbReference type="ARBA" id="ARBA00023065"/>
    </source>
</evidence>
<keyword evidence="6" id="KW-0375">Hydrogen ion transport</keyword>
<evidence type="ECO:0000313" key="12">
    <source>
        <dbReference type="Proteomes" id="UP000275777"/>
    </source>
</evidence>
<name>A0A447T6N1_CHRVL</name>
<evidence type="ECO:0000256" key="6">
    <source>
        <dbReference type="ARBA" id="ARBA00022781"/>
    </source>
</evidence>
<evidence type="ECO:0000256" key="2">
    <source>
        <dbReference type="ARBA" id="ARBA00006810"/>
    </source>
</evidence>
<dbReference type="InterPro" id="IPR035908">
    <property type="entry name" value="F0_ATP_A_sf"/>
</dbReference>
<dbReference type="GO" id="GO:0006754">
    <property type="term" value="P:ATP biosynthetic process"/>
    <property type="evidence" value="ECO:0007669"/>
    <property type="project" value="UniProtKB-KW"/>
</dbReference>
<reference evidence="11 12" key="1">
    <citation type="submission" date="2018-12" db="EMBL/GenBank/DDBJ databases">
        <authorList>
            <consortium name="Pathogen Informatics"/>
        </authorList>
    </citation>
    <scope>NUCLEOTIDE SEQUENCE [LARGE SCALE GENOMIC DNA]</scope>
    <source>
        <strain evidence="11 12">NCTC9695</strain>
    </source>
</reference>
<keyword evidence="4" id="KW-0138">CF(0)</keyword>
<evidence type="ECO:0000256" key="7">
    <source>
        <dbReference type="ARBA" id="ARBA00022989"/>
    </source>
</evidence>
<comment type="subcellular location">
    <subcellularLocation>
        <location evidence="1">Membrane</location>
        <topology evidence="1">Multi-pass membrane protein</topology>
    </subcellularLocation>
</comment>
<evidence type="ECO:0000256" key="3">
    <source>
        <dbReference type="ARBA" id="ARBA00022448"/>
    </source>
</evidence>
<dbReference type="GO" id="GO:1902600">
    <property type="term" value="P:proton transmembrane transport"/>
    <property type="evidence" value="ECO:0007669"/>
    <property type="project" value="UniProtKB-KW"/>
</dbReference>
<keyword evidence="9" id="KW-0472">Membrane</keyword>
<evidence type="ECO:0000256" key="9">
    <source>
        <dbReference type="ARBA" id="ARBA00023136"/>
    </source>
</evidence>
<dbReference type="EMBL" id="LR134182">
    <property type="protein sequence ID" value="VEB40515.1"/>
    <property type="molecule type" value="Genomic_DNA"/>
</dbReference>
<gene>
    <name evidence="11" type="primary">atpB_1</name>
    <name evidence="11" type="ORF">NCTC9695_00915</name>
</gene>
<evidence type="ECO:0000256" key="10">
    <source>
        <dbReference type="ARBA" id="ARBA00023310"/>
    </source>
</evidence>
<dbReference type="Gene3D" id="1.20.120.220">
    <property type="entry name" value="ATP synthase, F0 complex, subunit A"/>
    <property type="match status" value="1"/>
</dbReference>
<keyword evidence="7" id="KW-1133">Transmembrane helix</keyword>
<dbReference type="SUPFAM" id="SSF81336">
    <property type="entry name" value="F1F0 ATP synthase subunit A"/>
    <property type="match status" value="1"/>
</dbReference>
<dbReference type="AlphaFoldDB" id="A0A447T6N1"/>
<keyword evidence="3" id="KW-0813">Transport</keyword>
<keyword evidence="8" id="KW-0406">Ion transport</keyword>
<keyword evidence="10" id="KW-0066">ATP synthesis</keyword>
<sequence length="66" mass="7615">MIAPLALTIFCWVFLMNFMDLFPVDLFPMAAQWIGYTFFGLEPHHVYFRVVPSADVNAPSPCRCRC</sequence>
<evidence type="ECO:0000256" key="1">
    <source>
        <dbReference type="ARBA" id="ARBA00004141"/>
    </source>
</evidence>
<dbReference type="GO" id="GO:0045259">
    <property type="term" value="C:proton-transporting ATP synthase complex"/>
    <property type="evidence" value="ECO:0007669"/>
    <property type="project" value="UniProtKB-KW"/>
</dbReference>
<evidence type="ECO:0000256" key="5">
    <source>
        <dbReference type="ARBA" id="ARBA00022692"/>
    </source>
</evidence>
<proteinExistence type="inferred from homology"/>
<comment type="similarity">
    <text evidence="2">Belongs to the ATPase A chain family.</text>
</comment>
<dbReference type="Proteomes" id="UP000275777">
    <property type="component" value="Chromosome"/>
</dbReference>
<evidence type="ECO:0000256" key="4">
    <source>
        <dbReference type="ARBA" id="ARBA00022547"/>
    </source>
</evidence>
<keyword evidence="5" id="KW-0812">Transmembrane</keyword>
<protein>
    <submittedName>
        <fullName evidence="11">F-ATPase subunit 6</fullName>
    </submittedName>
</protein>
<organism evidence="11 12">
    <name type="scientific">Chromobacterium violaceum</name>
    <dbReference type="NCBI Taxonomy" id="536"/>
    <lineage>
        <taxon>Bacteria</taxon>
        <taxon>Pseudomonadati</taxon>
        <taxon>Pseudomonadota</taxon>
        <taxon>Betaproteobacteria</taxon>
        <taxon>Neisseriales</taxon>
        <taxon>Chromobacteriaceae</taxon>
        <taxon>Chromobacterium</taxon>
    </lineage>
</organism>
<accession>A0A447T6N1</accession>